<dbReference type="GO" id="GO:0052855">
    <property type="term" value="F:ADP-dependent NAD(P)H-hydrate dehydratase activity"/>
    <property type="evidence" value="ECO:0007669"/>
    <property type="project" value="UniProtKB-UniRule"/>
</dbReference>
<dbReference type="SUPFAM" id="SSF64153">
    <property type="entry name" value="YjeF N-terminal domain-like"/>
    <property type="match status" value="1"/>
</dbReference>
<comment type="cofactor">
    <cofactor evidence="18 19">
        <name>K(+)</name>
        <dbReference type="ChEBI" id="CHEBI:29103"/>
    </cofactor>
    <text evidence="18 19">Binds 1 potassium ion per subunit.</text>
</comment>
<keyword evidence="7 17" id="KW-0067">ATP-binding</keyword>
<dbReference type="PROSITE" id="PS51385">
    <property type="entry name" value="YJEF_N"/>
    <property type="match status" value="1"/>
</dbReference>
<dbReference type="EC" id="5.1.99.6" evidence="19"/>
<feature type="binding site" evidence="17">
    <location>
        <position position="265"/>
    </location>
    <ligand>
        <name>(6S)-NADPHX</name>
        <dbReference type="ChEBI" id="CHEBI:64076"/>
    </ligand>
</feature>
<comment type="subunit">
    <text evidence="17">Homotetramer.</text>
</comment>
<dbReference type="NCBIfam" id="TIGR00196">
    <property type="entry name" value="yjeF_cterm"/>
    <property type="match status" value="1"/>
</dbReference>
<feature type="binding site" evidence="17">
    <location>
        <position position="438"/>
    </location>
    <ligand>
        <name>AMP</name>
        <dbReference type="ChEBI" id="CHEBI:456215"/>
    </ligand>
</feature>
<evidence type="ECO:0000256" key="7">
    <source>
        <dbReference type="ARBA" id="ARBA00022840"/>
    </source>
</evidence>
<feature type="domain" description="YjeF C-terminal" evidence="20">
    <location>
        <begin position="229"/>
        <end position="494"/>
    </location>
</feature>
<evidence type="ECO:0000256" key="14">
    <source>
        <dbReference type="ARBA" id="ARBA00025153"/>
    </source>
</evidence>
<dbReference type="InterPro" id="IPR030677">
    <property type="entry name" value="Nnr"/>
</dbReference>
<evidence type="ECO:0000256" key="1">
    <source>
        <dbReference type="ARBA" id="ARBA00000013"/>
    </source>
</evidence>
<comment type="similarity">
    <text evidence="17">Belongs to the NnrD/CARKD family.</text>
</comment>
<dbReference type="HAMAP" id="MF_01965">
    <property type="entry name" value="NADHX_dehydratase"/>
    <property type="match status" value="1"/>
</dbReference>
<dbReference type="PANTHER" id="PTHR12592">
    <property type="entry name" value="ATP-DEPENDENT (S)-NAD(P)H-HYDRATE DEHYDRATASE FAMILY MEMBER"/>
    <property type="match status" value="1"/>
</dbReference>
<evidence type="ECO:0000256" key="12">
    <source>
        <dbReference type="ARBA" id="ARBA00023239"/>
    </source>
</evidence>
<evidence type="ECO:0000256" key="11">
    <source>
        <dbReference type="ARBA" id="ARBA00023235"/>
    </source>
</evidence>
<evidence type="ECO:0000256" key="13">
    <source>
        <dbReference type="ARBA" id="ARBA00023268"/>
    </source>
</evidence>
<dbReference type="PANTHER" id="PTHR12592:SF0">
    <property type="entry name" value="ATP-DEPENDENT (S)-NAD(P)H-HYDRATE DEHYDRATASE"/>
    <property type="match status" value="1"/>
</dbReference>
<comment type="function">
    <text evidence="17">Catalyzes the dehydration of the S-form of NAD(P)HX at the expense of ADP, which is converted to AMP. Together with NAD(P)HX epimerase, which catalyzes the epimerization of the S- and R-forms, the enzyme allows the repair of both epimers of NAD(P)HX, a damaged form of NAD(P)H that is a result of enzymatic or heat-dependent hydration.</text>
</comment>
<comment type="catalytic activity">
    <reaction evidence="2 18 19">
        <text>(6R)-NADPHX = (6S)-NADPHX</text>
        <dbReference type="Rhea" id="RHEA:32227"/>
        <dbReference type="ChEBI" id="CHEBI:64076"/>
        <dbReference type="ChEBI" id="CHEBI:64077"/>
        <dbReference type="EC" id="5.1.99.6"/>
    </reaction>
</comment>
<feature type="binding site" evidence="17">
    <location>
        <position position="372"/>
    </location>
    <ligand>
        <name>(6S)-NADPHX</name>
        <dbReference type="ChEBI" id="CHEBI:64076"/>
    </ligand>
</feature>
<dbReference type="GO" id="GO:0052856">
    <property type="term" value="F:NAD(P)HX epimerase activity"/>
    <property type="evidence" value="ECO:0007669"/>
    <property type="project" value="UniProtKB-UniRule"/>
</dbReference>
<dbReference type="InterPro" id="IPR017953">
    <property type="entry name" value="Carbohydrate_kinase_pred_CS"/>
</dbReference>
<evidence type="ECO:0000256" key="8">
    <source>
        <dbReference type="ARBA" id="ARBA00022857"/>
    </source>
</evidence>
<evidence type="ECO:0000313" key="23">
    <source>
        <dbReference type="Proteomes" id="UP000315901"/>
    </source>
</evidence>
<keyword evidence="5 18" id="KW-0479">Metal-binding</keyword>
<dbReference type="SUPFAM" id="SSF53613">
    <property type="entry name" value="Ribokinase-like"/>
    <property type="match status" value="1"/>
</dbReference>
<comment type="similarity">
    <text evidence="4 19">In the C-terminal section; belongs to the NnrD/CARKD family.</text>
</comment>
<proteinExistence type="inferred from homology"/>
<keyword evidence="13" id="KW-0511">Multifunctional enzyme</keyword>
<dbReference type="InterPro" id="IPR004443">
    <property type="entry name" value="YjeF_N_dom"/>
</dbReference>
<evidence type="ECO:0000313" key="22">
    <source>
        <dbReference type="EMBL" id="TPE52007.1"/>
    </source>
</evidence>
<feature type="binding site" evidence="18">
    <location>
        <position position="67"/>
    </location>
    <ligand>
        <name>K(+)</name>
        <dbReference type="ChEBI" id="CHEBI:29103"/>
    </ligand>
</feature>
<dbReference type="GO" id="GO:0046872">
    <property type="term" value="F:metal ion binding"/>
    <property type="evidence" value="ECO:0007669"/>
    <property type="project" value="UniProtKB-UniRule"/>
</dbReference>
<evidence type="ECO:0000256" key="18">
    <source>
        <dbReference type="HAMAP-Rule" id="MF_01966"/>
    </source>
</evidence>
<evidence type="ECO:0000256" key="17">
    <source>
        <dbReference type="HAMAP-Rule" id="MF_01965"/>
    </source>
</evidence>
<keyword evidence="10 17" id="KW-0520">NAD</keyword>
<comment type="cofactor">
    <cofactor evidence="17">
        <name>Mg(2+)</name>
        <dbReference type="ChEBI" id="CHEBI:18420"/>
    </cofactor>
</comment>
<keyword evidence="8 17" id="KW-0521">NADP</keyword>
<feature type="binding site" evidence="18">
    <location>
        <position position="169"/>
    </location>
    <ligand>
        <name>K(+)</name>
        <dbReference type="ChEBI" id="CHEBI:29103"/>
    </ligand>
</feature>
<keyword evidence="9 18" id="KW-0630">Potassium</keyword>
<evidence type="ECO:0000259" key="21">
    <source>
        <dbReference type="PROSITE" id="PS51385"/>
    </source>
</evidence>
<dbReference type="Gene3D" id="3.40.50.10260">
    <property type="entry name" value="YjeF N-terminal domain"/>
    <property type="match status" value="1"/>
</dbReference>
<comment type="caution">
    <text evidence="22">The sequence shown here is derived from an EMBL/GenBank/DDBJ whole genome shotgun (WGS) entry which is preliminary data.</text>
</comment>
<evidence type="ECO:0000256" key="5">
    <source>
        <dbReference type="ARBA" id="ARBA00022723"/>
    </source>
</evidence>
<dbReference type="HAMAP" id="MF_01966">
    <property type="entry name" value="NADHX_epimerase"/>
    <property type="match status" value="1"/>
</dbReference>
<organism evidence="22 23">
    <name type="scientific">Maribrevibacterium harenarium</name>
    <dbReference type="NCBI Taxonomy" id="2589817"/>
    <lineage>
        <taxon>Bacteria</taxon>
        <taxon>Pseudomonadati</taxon>
        <taxon>Pseudomonadota</taxon>
        <taxon>Gammaproteobacteria</taxon>
        <taxon>Oceanospirillales</taxon>
        <taxon>Oceanospirillaceae</taxon>
        <taxon>Maribrevibacterium</taxon>
    </lineage>
</organism>
<evidence type="ECO:0000256" key="9">
    <source>
        <dbReference type="ARBA" id="ARBA00022958"/>
    </source>
</evidence>
<sequence length="494" mass="51971">MIERIGQGHLTGLYDVAAVRQIEQASFAIEGDSFPMMERAAYAIYRHICHRQPSTRPIVVLAGGGNNGGDGVLVAVLLHEAGFDVTLFDAAKRPRTGDALLAWEKLRAVNVPVQPAEAFLAYDRSAVVVDALLGIGALGHPSADFAALIDHCNHLRQSGGWTLAVDVPSGLNANTGSGSTIIEADMVVTFIVDKIGLRINKGPACCHEIVIESLQAADLDLPQCAHFLARSFFRTFQPCTRYGDSHKGTYGHVAVLGGDHGFGGAAIMSSEAAARAGAGTVALYSRGVTIGAALCRNPSIMGFDEAQGEPGSVLRGNSSIIVLGPGLGRLEWGHRLFDAAAQLHCRTVLDADGLRLLASKHWEGGELIITPHPGEAAFLLGISIDEVLNDLISAAEQLAQKYRAVVILKGITSVIAKQGEVPVVVGAPCPGLARGGSGDVLTGIVAACWAYYQDAFTAAVIGAGWHNDAAIKCAQEKGDIGMFPQELLMYLQKS</sequence>
<dbReference type="PIRSF" id="PIRSF017184">
    <property type="entry name" value="Nnr"/>
    <property type="match status" value="1"/>
</dbReference>
<feature type="binding site" evidence="18">
    <location>
        <begin position="66"/>
        <end position="70"/>
    </location>
    <ligand>
        <name>(6S)-NADPHX</name>
        <dbReference type="ChEBI" id="CHEBI:64076"/>
    </ligand>
</feature>
<evidence type="ECO:0000256" key="4">
    <source>
        <dbReference type="ARBA" id="ARBA00009524"/>
    </source>
</evidence>
<feature type="domain" description="YjeF N-terminal" evidence="21">
    <location>
        <begin position="19"/>
        <end position="227"/>
    </location>
</feature>
<keyword evidence="23" id="KW-1185">Reference proteome</keyword>
<dbReference type="OrthoDB" id="9806925at2"/>
<dbReference type="NCBIfam" id="TIGR00197">
    <property type="entry name" value="yjeF_nterm"/>
    <property type="match status" value="1"/>
</dbReference>
<comment type="function">
    <text evidence="14 19">Bifunctional enzyme that catalyzes the epimerization of the S- and R-forms of NAD(P)HX and the dehydration of the S-form of NAD(P)HX at the expense of ADP, which is converted to AMP. This allows the repair of both epimers of NAD(P)HX, a damaged form of NAD(P)H that is a result of enzymatic or heat-dependent hydration.</text>
</comment>
<reference evidence="22 23" key="1">
    <citation type="submission" date="2019-06" db="EMBL/GenBank/DDBJ databases">
        <title>A novel bacterium of genus Marinomonas, isolated from coastal sand.</title>
        <authorList>
            <person name="Huang H."/>
            <person name="Mo K."/>
            <person name="Hu Y."/>
        </authorList>
    </citation>
    <scope>NUCLEOTIDE SEQUENCE [LARGE SCALE GENOMIC DNA]</scope>
    <source>
        <strain evidence="22 23">HB171799</strain>
    </source>
</reference>
<feature type="binding site" evidence="18">
    <location>
        <position position="130"/>
    </location>
    <ligand>
        <name>K(+)</name>
        <dbReference type="ChEBI" id="CHEBI:29103"/>
    </ligand>
</feature>
<dbReference type="Pfam" id="PF01256">
    <property type="entry name" value="Carb_kinase"/>
    <property type="match status" value="1"/>
</dbReference>
<dbReference type="PROSITE" id="PS01050">
    <property type="entry name" value="YJEF_C_2"/>
    <property type="match status" value="1"/>
</dbReference>
<evidence type="ECO:0000256" key="6">
    <source>
        <dbReference type="ARBA" id="ARBA00022741"/>
    </source>
</evidence>
<feature type="binding site" evidence="17">
    <location>
        <position position="439"/>
    </location>
    <ligand>
        <name>(6S)-NADPHX</name>
        <dbReference type="ChEBI" id="CHEBI:64076"/>
    </ligand>
</feature>
<name>A0A501WX44_9GAMM</name>
<evidence type="ECO:0000259" key="20">
    <source>
        <dbReference type="PROSITE" id="PS51383"/>
    </source>
</evidence>
<dbReference type="EC" id="4.2.1.136" evidence="19"/>
<dbReference type="AlphaFoldDB" id="A0A501WX44"/>
<evidence type="ECO:0000256" key="3">
    <source>
        <dbReference type="ARBA" id="ARBA00006001"/>
    </source>
</evidence>
<dbReference type="Pfam" id="PF03853">
    <property type="entry name" value="YjeF_N"/>
    <property type="match status" value="1"/>
</dbReference>
<feature type="binding site" evidence="17">
    <location>
        <begin position="409"/>
        <end position="413"/>
    </location>
    <ligand>
        <name>AMP</name>
        <dbReference type="ChEBI" id="CHEBI:456215"/>
    </ligand>
</feature>
<evidence type="ECO:0000256" key="19">
    <source>
        <dbReference type="PIRNR" id="PIRNR017184"/>
    </source>
</evidence>
<keyword evidence="6 17" id="KW-0547">Nucleotide-binding</keyword>
<comment type="function">
    <text evidence="18">Catalyzes the epimerization of the S- and R-forms of NAD(P)HX, a damaged form of NAD(P)H that is a result of enzymatic or heat-dependent hydration. This is a prerequisite for the S-specific NAD(P)H-hydrate dehydratase to allow the repair of both epimers of NAD(P)HX.</text>
</comment>
<dbReference type="InterPro" id="IPR029056">
    <property type="entry name" value="Ribokinase-like"/>
</dbReference>
<dbReference type="GO" id="GO:0005524">
    <property type="term" value="F:ATP binding"/>
    <property type="evidence" value="ECO:0007669"/>
    <property type="project" value="UniProtKB-UniRule"/>
</dbReference>
<dbReference type="GO" id="GO:0110051">
    <property type="term" value="P:metabolite repair"/>
    <property type="evidence" value="ECO:0007669"/>
    <property type="project" value="TreeGrafter"/>
</dbReference>
<dbReference type="Proteomes" id="UP000315901">
    <property type="component" value="Unassembled WGS sequence"/>
</dbReference>
<protein>
    <recommendedName>
        <fullName evidence="19">Bifunctional NAD(P)H-hydrate repair enzyme</fullName>
    </recommendedName>
    <alternativeName>
        <fullName evidence="19">Nicotinamide nucleotide repair protein</fullName>
    </alternativeName>
    <domain>
        <recommendedName>
            <fullName evidence="19">ADP-dependent (S)-NAD(P)H-hydrate dehydratase</fullName>
            <ecNumber evidence="19">4.2.1.136</ecNumber>
        </recommendedName>
        <alternativeName>
            <fullName evidence="19">ADP-dependent NAD(P)HX dehydratase</fullName>
        </alternativeName>
    </domain>
    <domain>
        <recommendedName>
            <fullName evidence="19">NAD(P)H-hydrate epimerase</fullName>
            <ecNumber evidence="19">5.1.99.6</ecNumber>
        </recommendedName>
    </domain>
</protein>
<accession>A0A501WX44</accession>
<dbReference type="PROSITE" id="PS51383">
    <property type="entry name" value="YJEF_C_3"/>
    <property type="match status" value="1"/>
</dbReference>
<dbReference type="GO" id="GO:0046496">
    <property type="term" value="P:nicotinamide nucleotide metabolic process"/>
    <property type="evidence" value="ECO:0007669"/>
    <property type="project" value="UniProtKB-UniRule"/>
</dbReference>
<evidence type="ECO:0000256" key="15">
    <source>
        <dbReference type="ARBA" id="ARBA00048238"/>
    </source>
</evidence>
<evidence type="ECO:0000256" key="10">
    <source>
        <dbReference type="ARBA" id="ARBA00023027"/>
    </source>
</evidence>
<dbReference type="EMBL" id="VFRR01000013">
    <property type="protein sequence ID" value="TPE52007.1"/>
    <property type="molecule type" value="Genomic_DNA"/>
</dbReference>
<dbReference type="InterPro" id="IPR036652">
    <property type="entry name" value="YjeF_N_dom_sf"/>
</dbReference>
<comment type="catalytic activity">
    <reaction evidence="15 17 19">
        <text>(6S)-NADHX + ADP = AMP + phosphate + NADH + H(+)</text>
        <dbReference type="Rhea" id="RHEA:32223"/>
        <dbReference type="ChEBI" id="CHEBI:15378"/>
        <dbReference type="ChEBI" id="CHEBI:43474"/>
        <dbReference type="ChEBI" id="CHEBI:57945"/>
        <dbReference type="ChEBI" id="CHEBI:64074"/>
        <dbReference type="ChEBI" id="CHEBI:456215"/>
        <dbReference type="ChEBI" id="CHEBI:456216"/>
        <dbReference type="EC" id="4.2.1.136"/>
    </reaction>
</comment>
<comment type="catalytic activity">
    <reaction evidence="1 18 19">
        <text>(6R)-NADHX = (6S)-NADHX</text>
        <dbReference type="Rhea" id="RHEA:32215"/>
        <dbReference type="ChEBI" id="CHEBI:64074"/>
        <dbReference type="ChEBI" id="CHEBI:64075"/>
        <dbReference type="EC" id="5.1.99.6"/>
    </reaction>
</comment>
<gene>
    <name evidence="18" type="primary">nnrE</name>
    <name evidence="17" type="synonym">nnrD</name>
    <name evidence="22" type="ORF">FJM67_08530</name>
</gene>
<evidence type="ECO:0000256" key="16">
    <source>
        <dbReference type="ARBA" id="ARBA00049209"/>
    </source>
</evidence>
<comment type="caution">
    <text evidence="18">Lacks conserved residue(s) required for the propagation of feature annotation.</text>
</comment>
<feature type="binding site" evidence="18">
    <location>
        <position position="166"/>
    </location>
    <ligand>
        <name>(6S)-NADPHX</name>
        <dbReference type="ChEBI" id="CHEBI:64076"/>
    </ligand>
</feature>
<feature type="binding site" evidence="18">
    <location>
        <begin position="134"/>
        <end position="140"/>
    </location>
    <ligand>
        <name>(6S)-NADPHX</name>
        <dbReference type="ChEBI" id="CHEBI:64076"/>
    </ligand>
</feature>
<keyword evidence="12 17" id="KW-0456">Lyase</keyword>
<keyword evidence="11 18" id="KW-0413">Isomerase</keyword>
<evidence type="ECO:0000256" key="2">
    <source>
        <dbReference type="ARBA" id="ARBA00000909"/>
    </source>
</evidence>
<comment type="catalytic activity">
    <reaction evidence="16 17 19">
        <text>(6S)-NADPHX + ADP = AMP + phosphate + NADPH + H(+)</text>
        <dbReference type="Rhea" id="RHEA:32235"/>
        <dbReference type="ChEBI" id="CHEBI:15378"/>
        <dbReference type="ChEBI" id="CHEBI:43474"/>
        <dbReference type="ChEBI" id="CHEBI:57783"/>
        <dbReference type="ChEBI" id="CHEBI:64076"/>
        <dbReference type="ChEBI" id="CHEBI:456215"/>
        <dbReference type="ChEBI" id="CHEBI:456216"/>
        <dbReference type="EC" id="4.2.1.136"/>
    </reaction>
</comment>
<comment type="similarity">
    <text evidence="18">Belongs to the NnrE/AIBP family.</text>
</comment>
<dbReference type="RefSeq" id="WP_140588435.1">
    <property type="nucleotide sequence ID" value="NZ_VFRR01000013.1"/>
</dbReference>
<dbReference type="Gene3D" id="3.40.1190.20">
    <property type="match status" value="1"/>
</dbReference>
<comment type="similarity">
    <text evidence="3 19">In the N-terminal section; belongs to the NnrE/AIBP family.</text>
</comment>
<dbReference type="CDD" id="cd01171">
    <property type="entry name" value="YXKO-related"/>
    <property type="match status" value="1"/>
</dbReference>
<dbReference type="InterPro" id="IPR000631">
    <property type="entry name" value="CARKD"/>
</dbReference>
<feature type="binding site" evidence="17">
    <location>
        <position position="326"/>
    </location>
    <ligand>
        <name>(6S)-NADPHX</name>
        <dbReference type="ChEBI" id="CHEBI:64076"/>
    </ligand>
</feature>